<dbReference type="InterPro" id="IPR048054">
    <property type="entry name" value="PecA_C"/>
</dbReference>
<evidence type="ECO:0000259" key="2">
    <source>
        <dbReference type="Pfam" id="PF20729"/>
    </source>
</evidence>
<proteinExistence type="predicted"/>
<dbReference type="InterPro" id="IPR021109">
    <property type="entry name" value="Peptidase_aspartic_dom_sf"/>
</dbReference>
<protein>
    <recommendedName>
        <fullName evidence="2">PE cleavage protein A C-terminal domain-containing protein</fullName>
    </recommendedName>
</protein>
<dbReference type="Pfam" id="PF20729">
    <property type="entry name" value="PE-PGRS_C"/>
    <property type="match status" value="1"/>
</dbReference>
<dbReference type="Gene3D" id="2.40.70.10">
    <property type="entry name" value="Acid Proteases"/>
    <property type="match status" value="1"/>
</dbReference>
<accession>A0A9X7IQ58</accession>
<dbReference type="EMBL" id="PUEV01000016">
    <property type="protein sequence ID" value="PQM53342.1"/>
    <property type="molecule type" value="Genomic_DNA"/>
</dbReference>
<organism evidence="3 4">
    <name type="scientific">Mycolicibacter virginiensis</name>
    <dbReference type="NCBI Taxonomy" id="1795032"/>
    <lineage>
        <taxon>Bacteria</taxon>
        <taxon>Bacillati</taxon>
        <taxon>Actinomycetota</taxon>
        <taxon>Actinomycetes</taxon>
        <taxon>Mycobacteriales</taxon>
        <taxon>Mycobacteriaceae</taxon>
        <taxon>Mycolicibacter</taxon>
    </lineage>
</organism>
<feature type="region of interest" description="Disordered" evidence="1">
    <location>
        <begin position="34"/>
        <end position="53"/>
    </location>
</feature>
<feature type="domain" description="PE cleavage protein A C-terminal" evidence="2">
    <location>
        <begin position="58"/>
        <end position="332"/>
    </location>
</feature>
<name>A0A9X7IQ58_9MYCO</name>
<reference evidence="3 4" key="1">
    <citation type="submission" date="2018-02" db="EMBL/GenBank/DDBJ databases">
        <title>Draft genome sequence of Mycobacterium virginiense isolated from mud of a swine farm in Japan.</title>
        <authorList>
            <person name="Ohya K."/>
        </authorList>
    </citation>
    <scope>NUCLEOTIDE SEQUENCE [LARGE SCALE GENOMIC DNA]</scope>
    <source>
        <strain evidence="3 4">GF75</strain>
    </source>
</reference>
<sequence>MAAGGLGANGGSGGDGGEGGLGGAVGSNGANGAGGAGGAGSGTGHAGETGGPEGPVNATIPLYLKSGGISPIVYISINGGPPVPVQIDTGSTGLTILSSAVGNPGSLGNVLLSGNASYAGLGNNSYGYQTYSTTVGFCDKVACSGDLVTDPTGVNVVTSGSNALMTQYFNQYGIVGVLGIGPNNGYAGTSTIISALPGALNQGVLIDEQTGQVIFGPNPLDPETSVSGSPYVDTMISINGAPPVAVTTSIDSGGMYGSIPQSLFPQLGVGTQVPAGTVISVYNADGSTLLYSYTTTNNGPYVTSGGAANSGYYPFSVNPVYIDYRPSGYGATIISR</sequence>
<evidence type="ECO:0000313" key="4">
    <source>
        <dbReference type="Proteomes" id="UP000237911"/>
    </source>
</evidence>
<evidence type="ECO:0000256" key="1">
    <source>
        <dbReference type="SAM" id="MobiDB-lite"/>
    </source>
</evidence>
<dbReference type="GO" id="GO:0004190">
    <property type="term" value="F:aspartic-type endopeptidase activity"/>
    <property type="evidence" value="ECO:0007669"/>
    <property type="project" value="InterPro"/>
</dbReference>
<evidence type="ECO:0000313" key="3">
    <source>
        <dbReference type="EMBL" id="PQM53342.1"/>
    </source>
</evidence>
<keyword evidence="4" id="KW-1185">Reference proteome</keyword>
<dbReference type="NCBIfam" id="NF038019">
    <property type="entry name" value="PE_process_PecA"/>
    <property type="match status" value="1"/>
</dbReference>
<comment type="caution">
    <text evidence="3">The sequence shown here is derived from an EMBL/GenBank/DDBJ whole genome shotgun (WGS) entry which is preliminary data.</text>
</comment>
<dbReference type="AlphaFoldDB" id="A0A9X7IQ58"/>
<dbReference type="Proteomes" id="UP000237911">
    <property type="component" value="Unassembled WGS sequence"/>
</dbReference>
<gene>
    <name evidence="3" type="ORF">C5U48_05610</name>
</gene>